<keyword evidence="10" id="KW-1185">Reference proteome</keyword>
<dbReference type="InterPro" id="IPR036890">
    <property type="entry name" value="HATPase_C_sf"/>
</dbReference>
<dbReference type="EMBL" id="BMDW01000051">
    <property type="protein sequence ID" value="GGA62618.1"/>
    <property type="molecule type" value="Genomic_DNA"/>
</dbReference>
<evidence type="ECO:0000256" key="5">
    <source>
        <dbReference type="ARBA" id="ARBA00022741"/>
    </source>
</evidence>
<gene>
    <name evidence="9" type="ORF">GCM10011395_36000</name>
</gene>
<dbReference type="SUPFAM" id="SSF55874">
    <property type="entry name" value="ATPase domain of HSP90 chaperone/DNA topoisomerase II/histidine kinase"/>
    <property type="match status" value="1"/>
</dbReference>
<evidence type="ECO:0000256" key="7">
    <source>
        <dbReference type="ARBA" id="ARBA00022840"/>
    </source>
</evidence>
<dbReference type="PANTHER" id="PTHR41523:SF8">
    <property type="entry name" value="ETHYLENE RESPONSE SENSOR PROTEIN"/>
    <property type="match status" value="1"/>
</dbReference>
<keyword evidence="6" id="KW-0418">Kinase</keyword>
<dbReference type="InterPro" id="IPR035965">
    <property type="entry name" value="PAS-like_dom_sf"/>
</dbReference>
<keyword evidence="5" id="KW-0547">Nucleotide-binding</keyword>
<dbReference type="SMART" id="SM00911">
    <property type="entry name" value="HWE_HK"/>
    <property type="match status" value="1"/>
</dbReference>
<dbReference type="InterPro" id="IPR013655">
    <property type="entry name" value="PAS_fold_3"/>
</dbReference>
<keyword evidence="3" id="KW-0597">Phosphoprotein</keyword>
<dbReference type="InterPro" id="IPR011102">
    <property type="entry name" value="Sig_transdc_His_kinase_HWE"/>
</dbReference>
<feature type="domain" description="Signal transduction histidine kinase HWE region" evidence="8">
    <location>
        <begin position="141"/>
        <end position="227"/>
    </location>
</feature>
<protein>
    <recommendedName>
        <fullName evidence="2">histidine kinase</fullName>
        <ecNumber evidence="2">2.7.13.3</ecNumber>
    </recommendedName>
</protein>
<evidence type="ECO:0000256" key="4">
    <source>
        <dbReference type="ARBA" id="ARBA00022679"/>
    </source>
</evidence>
<evidence type="ECO:0000256" key="6">
    <source>
        <dbReference type="ARBA" id="ARBA00022777"/>
    </source>
</evidence>
<evidence type="ECO:0000313" key="10">
    <source>
        <dbReference type="Proteomes" id="UP000618591"/>
    </source>
</evidence>
<proteinExistence type="predicted"/>
<dbReference type="RefSeq" id="WP_188449986.1">
    <property type="nucleotide sequence ID" value="NZ_BMDW01000051.1"/>
</dbReference>
<dbReference type="Pfam" id="PF08447">
    <property type="entry name" value="PAS_3"/>
    <property type="match status" value="1"/>
</dbReference>
<evidence type="ECO:0000256" key="1">
    <source>
        <dbReference type="ARBA" id="ARBA00000085"/>
    </source>
</evidence>
<dbReference type="PANTHER" id="PTHR41523">
    <property type="entry name" value="TWO-COMPONENT SYSTEM SENSOR PROTEIN"/>
    <property type="match status" value="1"/>
</dbReference>
<keyword evidence="4" id="KW-0808">Transferase</keyword>
<accession>A0ABQ1H7M9</accession>
<organism evidence="9 10">
    <name type="scientific">Sphingomonas psychrolutea</name>
    <dbReference type="NCBI Taxonomy" id="1259676"/>
    <lineage>
        <taxon>Bacteria</taxon>
        <taxon>Pseudomonadati</taxon>
        <taxon>Pseudomonadota</taxon>
        <taxon>Alphaproteobacteria</taxon>
        <taxon>Sphingomonadales</taxon>
        <taxon>Sphingomonadaceae</taxon>
        <taxon>Sphingomonas</taxon>
    </lineage>
</organism>
<evidence type="ECO:0000259" key="8">
    <source>
        <dbReference type="SMART" id="SM00911"/>
    </source>
</evidence>
<dbReference type="SUPFAM" id="SSF55785">
    <property type="entry name" value="PYP-like sensor domain (PAS domain)"/>
    <property type="match status" value="1"/>
</dbReference>
<dbReference type="EC" id="2.7.13.3" evidence="2"/>
<reference evidence="10" key="1">
    <citation type="journal article" date="2019" name="Int. J. Syst. Evol. Microbiol.">
        <title>The Global Catalogue of Microorganisms (GCM) 10K type strain sequencing project: providing services to taxonomists for standard genome sequencing and annotation.</title>
        <authorList>
            <consortium name="The Broad Institute Genomics Platform"/>
            <consortium name="The Broad Institute Genome Sequencing Center for Infectious Disease"/>
            <person name="Wu L."/>
            <person name="Ma J."/>
        </authorList>
    </citation>
    <scope>NUCLEOTIDE SEQUENCE [LARGE SCALE GENOMIC DNA]</scope>
    <source>
        <strain evidence="10">CGMCC 1.10106</strain>
    </source>
</reference>
<sequence length="331" mass="35783">MDSEQSANTPQWGVVDLRRATEAAGVALWSWNVETDRITMDEHGFQLWDVGAQGEITFEDLSVKIHPSDRDRVRNAFSATRALAGSYDIDFRIMCADDVRWISARGQGDDAGIVGAVMFGIFLDVTDRKQAEEAHELLAGEMSHRVKNLLAIASSLTTIVSRSATSAEEMANDLTTRLSALGRAHDLVRPRPDEENAALVGDLISVVLAPYDDLGAHTGRVRVSAPRISTGDGAATNLALILHELATNSVKYGALSVGTGTVDITCTSQENDVMLVWTEHGGPAVVEPSEMGFGSKLVTRMVSRLGGSFSREWSINGMVVKLEMKKDRLAA</sequence>
<evidence type="ECO:0000256" key="2">
    <source>
        <dbReference type="ARBA" id="ARBA00012438"/>
    </source>
</evidence>
<dbReference type="Gene3D" id="3.30.565.10">
    <property type="entry name" value="Histidine kinase-like ATPase, C-terminal domain"/>
    <property type="match status" value="1"/>
</dbReference>
<comment type="caution">
    <text evidence="9">The sequence shown here is derived from an EMBL/GenBank/DDBJ whole genome shotgun (WGS) entry which is preliminary data.</text>
</comment>
<keyword evidence="7" id="KW-0067">ATP-binding</keyword>
<name>A0ABQ1H7M9_9SPHN</name>
<dbReference type="Pfam" id="PF07536">
    <property type="entry name" value="HWE_HK"/>
    <property type="match status" value="1"/>
</dbReference>
<dbReference type="Proteomes" id="UP000618591">
    <property type="component" value="Unassembled WGS sequence"/>
</dbReference>
<evidence type="ECO:0000256" key="3">
    <source>
        <dbReference type="ARBA" id="ARBA00022553"/>
    </source>
</evidence>
<comment type="catalytic activity">
    <reaction evidence="1">
        <text>ATP + protein L-histidine = ADP + protein N-phospho-L-histidine.</text>
        <dbReference type="EC" id="2.7.13.3"/>
    </reaction>
</comment>
<evidence type="ECO:0000313" key="9">
    <source>
        <dbReference type="EMBL" id="GGA62618.1"/>
    </source>
</evidence>
<dbReference type="Gene3D" id="3.30.450.20">
    <property type="entry name" value="PAS domain"/>
    <property type="match status" value="2"/>
</dbReference>